<feature type="region of interest" description="Disordered" evidence="1">
    <location>
        <begin position="1"/>
        <end position="37"/>
    </location>
</feature>
<evidence type="ECO:0000256" key="1">
    <source>
        <dbReference type="SAM" id="MobiDB-lite"/>
    </source>
</evidence>
<gene>
    <name evidence="2" type="ORF">g.45029</name>
</gene>
<feature type="non-terminal residue" evidence="2">
    <location>
        <position position="1"/>
    </location>
</feature>
<dbReference type="AlphaFoldDB" id="A0A1B6F2Z8"/>
<feature type="compositionally biased region" description="Basic and acidic residues" evidence="1">
    <location>
        <begin position="22"/>
        <end position="37"/>
    </location>
</feature>
<proteinExistence type="predicted"/>
<feature type="compositionally biased region" description="Pro residues" evidence="1">
    <location>
        <begin position="1"/>
        <end position="14"/>
    </location>
</feature>
<dbReference type="EMBL" id="GECZ01025308">
    <property type="protein sequence ID" value="JAS44461.1"/>
    <property type="molecule type" value="Transcribed_RNA"/>
</dbReference>
<evidence type="ECO:0000313" key="2">
    <source>
        <dbReference type="EMBL" id="JAS44461.1"/>
    </source>
</evidence>
<accession>A0A1B6F2Z8</accession>
<protein>
    <submittedName>
        <fullName evidence="2">Uncharacterized protein</fullName>
    </submittedName>
</protein>
<organism evidence="2">
    <name type="scientific">Cuerna arida</name>
    <dbReference type="NCBI Taxonomy" id="1464854"/>
    <lineage>
        <taxon>Eukaryota</taxon>
        <taxon>Metazoa</taxon>
        <taxon>Ecdysozoa</taxon>
        <taxon>Arthropoda</taxon>
        <taxon>Hexapoda</taxon>
        <taxon>Insecta</taxon>
        <taxon>Pterygota</taxon>
        <taxon>Neoptera</taxon>
        <taxon>Paraneoptera</taxon>
        <taxon>Hemiptera</taxon>
        <taxon>Auchenorrhyncha</taxon>
        <taxon>Membracoidea</taxon>
        <taxon>Cicadellidae</taxon>
        <taxon>Cicadellinae</taxon>
        <taxon>Proconiini</taxon>
        <taxon>Cuerna</taxon>
    </lineage>
</organism>
<sequence>SVSPPSHPVPPPPVSQSRHRPHTEIDHDRDRDREHAHEISKRIAYHKALANVDDEMEQVLQGHEDSPEDHPMYGTEWQLFWNRRYNELVKMKVDPNGYDFKPEWIEFWSSRVRMLHEEELQS</sequence>
<name>A0A1B6F2Z8_9HEMI</name>
<feature type="non-terminal residue" evidence="2">
    <location>
        <position position="122"/>
    </location>
</feature>
<reference evidence="2" key="1">
    <citation type="submission" date="2015-11" db="EMBL/GenBank/DDBJ databases">
        <title>De novo transcriptome assembly of four potential Pierce s Disease insect vectors from Arizona vineyards.</title>
        <authorList>
            <person name="Tassone E.E."/>
        </authorList>
    </citation>
    <scope>NUCLEOTIDE SEQUENCE</scope>
</reference>